<proteinExistence type="predicted"/>
<dbReference type="InterPro" id="IPR013083">
    <property type="entry name" value="Znf_RING/FYVE/PHD"/>
</dbReference>
<keyword evidence="1 3" id="KW-0479">Metal-binding</keyword>
<dbReference type="GO" id="GO:0008270">
    <property type="term" value="F:zinc ion binding"/>
    <property type="evidence" value="ECO:0007669"/>
    <property type="project" value="UniProtKB-KW"/>
</dbReference>
<gene>
    <name evidence="6" type="ORF">BEMITA_LOCUS1466</name>
</gene>
<dbReference type="InterPro" id="IPR001841">
    <property type="entry name" value="Znf_RING"/>
</dbReference>
<evidence type="ECO:0000256" key="3">
    <source>
        <dbReference type="PROSITE-ProRule" id="PRU00175"/>
    </source>
</evidence>
<reference evidence="6" key="1">
    <citation type="submission" date="2021-12" db="EMBL/GenBank/DDBJ databases">
        <authorList>
            <person name="King R."/>
        </authorList>
    </citation>
    <scope>NUCLEOTIDE SEQUENCE</scope>
</reference>
<dbReference type="Proteomes" id="UP001152759">
    <property type="component" value="Chromosome 1"/>
</dbReference>
<dbReference type="Gene3D" id="3.30.40.10">
    <property type="entry name" value="Zinc/RING finger domain, C3HC4 (zinc finger)"/>
    <property type="match status" value="1"/>
</dbReference>
<evidence type="ECO:0000313" key="6">
    <source>
        <dbReference type="EMBL" id="CAH0381857.1"/>
    </source>
</evidence>
<dbReference type="EMBL" id="OU963862">
    <property type="protein sequence ID" value="CAH0381857.1"/>
    <property type="molecule type" value="Genomic_DNA"/>
</dbReference>
<feature type="region of interest" description="Disordered" evidence="4">
    <location>
        <begin position="132"/>
        <end position="171"/>
    </location>
</feature>
<evidence type="ECO:0000256" key="1">
    <source>
        <dbReference type="ARBA" id="ARBA00022771"/>
    </source>
</evidence>
<evidence type="ECO:0000313" key="7">
    <source>
        <dbReference type="Proteomes" id="UP001152759"/>
    </source>
</evidence>
<sequence>MLNPTNEELGELLRCQTRIQVTRSFLQRKQFCGSCTLPFEVSDFALGLRCGHYFHPACLTVDLATSLSRSCPLDNIKIQPKLRRQNAIARWLPPADDMNPSPKLSSLSSNPDVVQILYPPLEVRVCRMSLSERPRDQQTYKQNFSQPTLRPKKTSPKPKRKRLKAPKEKLRKEPVQLPVIGGTMATTTRVSGLVVIHHSPHSDANLEKLRSKVKSGLIAGSTTPSARWSYVR</sequence>
<keyword evidence="7" id="KW-1185">Reference proteome</keyword>
<organism evidence="6 7">
    <name type="scientific">Bemisia tabaci</name>
    <name type="common">Sweetpotato whitefly</name>
    <name type="synonym">Aleurodes tabaci</name>
    <dbReference type="NCBI Taxonomy" id="7038"/>
    <lineage>
        <taxon>Eukaryota</taxon>
        <taxon>Metazoa</taxon>
        <taxon>Ecdysozoa</taxon>
        <taxon>Arthropoda</taxon>
        <taxon>Hexapoda</taxon>
        <taxon>Insecta</taxon>
        <taxon>Pterygota</taxon>
        <taxon>Neoptera</taxon>
        <taxon>Paraneoptera</taxon>
        <taxon>Hemiptera</taxon>
        <taxon>Sternorrhyncha</taxon>
        <taxon>Aleyrodoidea</taxon>
        <taxon>Aleyrodidae</taxon>
        <taxon>Aleyrodinae</taxon>
        <taxon>Bemisia</taxon>
    </lineage>
</organism>
<dbReference type="AlphaFoldDB" id="A0A9P0A2F3"/>
<accession>A0A9P0A2F3</accession>
<keyword evidence="2" id="KW-0862">Zinc</keyword>
<feature type="domain" description="RING-type" evidence="5">
    <location>
        <begin position="32"/>
        <end position="75"/>
    </location>
</feature>
<evidence type="ECO:0000259" key="5">
    <source>
        <dbReference type="PROSITE" id="PS50089"/>
    </source>
</evidence>
<dbReference type="SUPFAM" id="SSF57850">
    <property type="entry name" value="RING/U-box"/>
    <property type="match status" value="1"/>
</dbReference>
<name>A0A9P0A2F3_BEMTA</name>
<protein>
    <recommendedName>
        <fullName evidence="5">RING-type domain-containing protein</fullName>
    </recommendedName>
</protein>
<keyword evidence="1 3" id="KW-0863">Zinc-finger</keyword>
<evidence type="ECO:0000256" key="4">
    <source>
        <dbReference type="SAM" id="MobiDB-lite"/>
    </source>
</evidence>
<feature type="compositionally biased region" description="Basic residues" evidence="4">
    <location>
        <begin position="150"/>
        <end position="164"/>
    </location>
</feature>
<evidence type="ECO:0000256" key="2">
    <source>
        <dbReference type="ARBA" id="ARBA00022833"/>
    </source>
</evidence>
<dbReference type="PROSITE" id="PS50089">
    <property type="entry name" value="ZF_RING_2"/>
    <property type="match status" value="1"/>
</dbReference>